<feature type="domain" description="Plastocyanin-like" evidence="14">
    <location>
        <begin position="214"/>
        <end position="323"/>
    </location>
</feature>
<dbReference type="Gene3D" id="2.60.40.420">
    <property type="entry name" value="Cupredoxins - blue copper proteins"/>
    <property type="match status" value="2"/>
</dbReference>
<evidence type="ECO:0000256" key="8">
    <source>
        <dbReference type="ARBA" id="ARBA00022737"/>
    </source>
</evidence>
<dbReference type="Proteomes" id="UP001163687">
    <property type="component" value="Chromosome"/>
</dbReference>
<dbReference type="Pfam" id="PF07732">
    <property type="entry name" value="Cu-oxidase_3"/>
    <property type="match status" value="1"/>
</dbReference>
<dbReference type="SUPFAM" id="SSF49503">
    <property type="entry name" value="Cupredoxins"/>
    <property type="match status" value="2"/>
</dbReference>
<evidence type="ECO:0000256" key="6">
    <source>
        <dbReference type="ARBA" id="ARBA00017290"/>
    </source>
</evidence>
<comment type="catalytic activity">
    <reaction evidence="11">
        <text>nitric oxide + Fe(III)-[cytochrome c] + H2O = Fe(II)-[cytochrome c] + nitrite + 2 H(+)</text>
        <dbReference type="Rhea" id="RHEA:15233"/>
        <dbReference type="Rhea" id="RHEA-COMP:10350"/>
        <dbReference type="Rhea" id="RHEA-COMP:14399"/>
        <dbReference type="ChEBI" id="CHEBI:15377"/>
        <dbReference type="ChEBI" id="CHEBI:15378"/>
        <dbReference type="ChEBI" id="CHEBI:16301"/>
        <dbReference type="ChEBI" id="CHEBI:16480"/>
        <dbReference type="ChEBI" id="CHEBI:29033"/>
        <dbReference type="ChEBI" id="CHEBI:29034"/>
        <dbReference type="EC" id="1.7.2.1"/>
    </reaction>
</comment>
<keyword evidence="9" id="KW-0560">Oxidoreductase</keyword>
<comment type="cofactor">
    <cofactor evidence="1 12">
        <name>Cu(+)</name>
        <dbReference type="ChEBI" id="CHEBI:49552"/>
    </cofactor>
</comment>
<feature type="binding site" description="type 1 copper site" evidence="12">
    <location>
        <position position="315"/>
    </location>
    <ligand>
        <name>Cu cation</name>
        <dbReference type="ChEBI" id="CHEBI:23378"/>
        <label>1</label>
    </ligand>
</feature>
<evidence type="ECO:0000256" key="13">
    <source>
        <dbReference type="SAM" id="MobiDB-lite"/>
    </source>
</evidence>
<evidence type="ECO:0000313" key="16">
    <source>
        <dbReference type="EMBL" id="BDG61194.1"/>
    </source>
</evidence>
<keyword evidence="17" id="KW-1185">Reference proteome</keyword>
<evidence type="ECO:0000256" key="3">
    <source>
        <dbReference type="ARBA" id="ARBA00010609"/>
    </source>
</evidence>
<feature type="binding site" description="type 1 copper site" evidence="12">
    <location>
        <position position="124"/>
    </location>
    <ligand>
        <name>Cu cation</name>
        <dbReference type="ChEBI" id="CHEBI:23378"/>
        <label>1</label>
    </ligand>
</feature>
<dbReference type="PANTHER" id="PTHR11709:SF394">
    <property type="entry name" value="FI03373P-RELATED"/>
    <property type="match status" value="1"/>
</dbReference>
<evidence type="ECO:0000256" key="9">
    <source>
        <dbReference type="ARBA" id="ARBA00023002"/>
    </source>
</evidence>
<dbReference type="InterPro" id="IPR011707">
    <property type="entry name" value="Cu-oxidase-like_N"/>
</dbReference>
<dbReference type="InterPro" id="IPR008972">
    <property type="entry name" value="Cupredoxin"/>
</dbReference>
<evidence type="ECO:0000256" key="12">
    <source>
        <dbReference type="PIRSR" id="PIRSR601287-1"/>
    </source>
</evidence>
<dbReference type="GO" id="GO:0050421">
    <property type="term" value="F:nitrite reductase (NO-forming) activity"/>
    <property type="evidence" value="ECO:0007669"/>
    <property type="project" value="UniProtKB-EC"/>
</dbReference>
<dbReference type="PRINTS" id="PR00695">
    <property type="entry name" value="CUNO2RDTASE"/>
</dbReference>
<dbReference type="KEGG" id="cmic:caldi_22840"/>
<dbReference type="RefSeq" id="WP_264841862.1">
    <property type="nucleotide sequence ID" value="NZ_AP025628.1"/>
</dbReference>
<gene>
    <name evidence="16" type="ORF">caldi_22840</name>
</gene>
<dbReference type="GO" id="GO:0005507">
    <property type="term" value="F:copper ion binding"/>
    <property type="evidence" value="ECO:0007669"/>
    <property type="project" value="InterPro"/>
</dbReference>
<dbReference type="EMBL" id="AP025628">
    <property type="protein sequence ID" value="BDG61194.1"/>
    <property type="molecule type" value="Genomic_DNA"/>
</dbReference>
<name>A0AA35CMG5_9FIRM</name>
<evidence type="ECO:0000256" key="1">
    <source>
        <dbReference type="ARBA" id="ARBA00001960"/>
    </source>
</evidence>
<evidence type="ECO:0000259" key="15">
    <source>
        <dbReference type="Pfam" id="PF07732"/>
    </source>
</evidence>
<dbReference type="PANTHER" id="PTHR11709">
    <property type="entry name" value="MULTI-COPPER OXIDASE"/>
    <property type="match status" value="1"/>
</dbReference>
<evidence type="ECO:0000256" key="4">
    <source>
        <dbReference type="ARBA" id="ARBA00011233"/>
    </source>
</evidence>
<dbReference type="Pfam" id="PF07731">
    <property type="entry name" value="Cu-oxidase_2"/>
    <property type="match status" value="1"/>
</dbReference>
<dbReference type="InterPro" id="IPR001287">
    <property type="entry name" value="NO2-reductase_Cu"/>
</dbReference>
<evidence type="ECO:0000313" key="17">
    <source>
        <dbReference type="Proteomes" id="UP001163687"/>
    </source>
</evidence>
<keyword evidence="7 12" id="KW-0479">Metal-binding</keyword>
<comment type="subunit">
    <text evidence="4">Homotrimer.</text>
</comment>
<evidence type="ECO:0000256" key="2">
    <source>
        <dbReference type="ARBA" id="ARBA00001973"/>
    </source>
</evidence>
<feature type="binding site" description="type 1 copper site" evidence="12">
    <location>
        <position position="129"/>
    </location>
    <ligand>
        <name>Cu cation</name>
        <dbReference type="ChEBI" id="CHEBI:23378"/>
        <label>1</label>
    </ligand>
</feature>
<dbReference type="CDD" id="cd04202">
    <property type="entry name" value="CuRO_D2_2dMcoN_like"/>
    <property type="match status" value="1"/>
</dbReference>
<feature type="region of interest" description="Disordered" evidence="13">
    <location>
        <begin position="342"/>
        <end position="383"/>
    </location>
</feature>
<dbReference type="EC" id="1.7.2.1" evidence="5"/>
<dbReference type="InterPro" id="IPR011706">
    <property type="entry name" value="Cu-oxidase_C"/>
</dbReference>
<feature type="binding site" description="type 1 copper site" evidence="12">
    <location>
        <position position="166"/>
    </location>
    <ligand>
        <name>Cu cation</name>
        <dbReference type="ChEBI" id="CHEBI:23378"/>
        <label>1</label>
    </ligand>
</feature>
<dbReference type="AlphaFoldDB" id="A0AA35CMG5"/>
<evidence type="ECO:0000256" key="7">
    <source>
        <dbReference type="ARBA" id="ARBA00022723"/>
    </source>
</evidence>
<comment type="cofactor">
    <cofactor evidence="2 12">
        <name>Cu(2+)</name>
        <dbReference type="ChEBI" id="CHEBI:29036"/>
    </cofactor>
</comment>
<sequence length="383" mass="41962">MGAPSSTRRWTALVLGALALLTAGYGVVQAVTTRPESAPADTPLTVRALRSLPPLQEATEIKPTGNVREFTLTIERGKWELVKGTTVDAITVNGTVPGPTIRVTEGDTVRITVKNRLDEVTSIHWHGLHVPYDQDGVAPGNQLPIPPGGEYTYEFTANHAGTFMYHSHSLANEIEQIDRGLYGAFIIDPQNPRNEPRYDVDRTLMLSGWIVGMPDMDDAADMTMSYNYWTINGKSFPDTEPIRVKKGDRVRLRLINISNLAHPMHLHGHDFRIIAVDGHPLPQPQIVNTLDVEPGKTYEIDFIADNPGFWVFHCHELHHTMNGETAPGGLIQVIQYEGFQPVGLDQPAAPPAQGSTGAGVQPRSSDGMQNAPMPDMKGMDMGS</sequence>
<evidence type="ECO:0000256" key="5">
    <source>
        <dbReference type="ARBA" id="ARBA00011882"/>
    </source>
</evidence>
<accession>A0AA35CMG5</accession>
<protein>
    <recommendedName>
        <fullName evidence="6">Copper-containing nitrite reductase</fullName>
        <ecNumber evidence="5">1.7.2.1</ecNumber>
    </recommendedName>
</protein>
<keyword evidence="8" id="KW-0677">Repeat</keyword>
<comment type="similarity">
    <text evidence="3">Belongs to the multicopper oxidase family.</text>
</comment>
<organism evidence="16 17">
    <name type="scientific">Caldinitratiruptor microaerophilus</name>
    <dbReference type="NCBI Taxonomy" id="671077"/>
    <lineage>
        <taxon>Bacteria</taxon>
        <taxon>Bacillati</taxon>
        <taxon>Bacillota</taxon>
        <taxon>Clostridia</taxon>
        <taxon>Eubacteriales</taxon>
        <taxon>Symbiobacteriaceae</taxon>
        <taxon>Caldinitratiruptor</taxon>
    </lineage>
</organism>
<evidence type="ECO:0000256" key="11">
    <source>
        <dbReference type="ARBA" id="ARBA00049340"/>
    </source>
</evidence>
<keyword evidence="10 12" id="KW-0186">Copper</keyword>
<dbReference type="InterPro" id="IPR045087">
    <property type="entry name" value="Cu-oxidase_fam"/>
</dbReference>
<evidence type="ECO:0000259" key="14">
    <source>
        <dbReference type="Pfam" id="PF07731"/>
    </source>
</evidence>
<reference evidence="16" key="1">
    <citation type="submission" date="2022-03" db="EMBL/GenBank/DDBJ databases">
        <title>Complete genome sequence of Caldinitratiruptor microaerophilus.</title>
        <authorList>
            <person name="Mukaiyama R."/>
            <person name="Nishiyama T."/>
            <person name="Ueda K."/>
        </authorList>
    </citation>
    <scope>NUCLEOTIDE SEQUENCE</scope>
    <source>
        <strain evidence="16">JCM 16183</strain>
    </source>
</reference>
<feature type="domain" description="Plastocyanin-like" evidence="15">
    <location>
        <begin position="74"/>
        <end position="191"/>
    </location>
</feature>
<evidence type="ECO:0000256" key="10">
    <source>
        <dbReference type="ARBA" id="ARBA00023008"/>
    </source>
</evidence>
<proteinExistence type="inferred from homology"/>